<feature type="region of interest" description="Disordered" evidence="1">
    <location>
        <begin position="557"/>
        <end position="591"/>
    </location>
</feature>
<evidence type="ECO:0000256" key="1">
    <source>
        <dbReference type="SAM" id="MobiDB-lite"/>
    </source>
</evidence>
<dbReference type="AlphaFoldDB" id="A0A8H3FX68"/>
<feature type="compositionally biased region" description="Polar residues" evidence="1">
    <location>
        <begin position="707"/>
        <end position="719"/>
    </location>
</feature>
<feature type="compositionally biased region" description="Basic residues" evidence="1">
    <location>
        <begin position="949"/>
        <end position="959"/>
    </location>
</feature>
<dbReference type="OrthoDB" id="5595797at2759"/>
<feature type="region of interest" description="Disordered" evidence="1">
    <location>
        <begin position="671"/>
        <end position="727"/>
    </location>
</feature>
<feature type="compositionally biased region" description="Low complexity" evidence="1">
    <location>
        <begin position="557"/>
        <end position="567"/>
    </location>
</feature>
<comment type="caution">
    <text evidence="2">The sequence shown here is derived from an EMBL/GenBank/DDBJ whole genome shotgun (WGS) entry which is preliminary data.</text>
</comment>
<dbReference type="EMBL" id="CAJPDR010000296">
    <property type="protein sequence ID" value="CAF9930869.1"/>
    <property type="molecule type" value="Genomic_DNA"/>
</dbReference>
<feature type="compositionally biased region" description="Polar residues" evidence="1">
    <location>
        <begin position="400"/>
        <end position="424"/>
    </location>
</feature>
<feature type="region of interest" description="Disordered" evidence="1">
    <location>
        <begin position="213"/>
        <end position="288"/>
    </location>
</feature>
<feature type="region of interest" description="Disordered" evidence="1">
    <location>
        <begin position="1"/>
        <end position="155"/>
    </location>
</feature>
<accession>A0A8H3FX68</accession>
<evidence type="ECO:0000313" key="2">
    <source>
        <dbReference type="EMBL" id="CAF9930869.1"/>
    </source>
</evidence>
<feature type="compositionally biased region" description="Basic and acidic residues" evidence="1">
    <location>
        <begin position="32"/>
        <end position="60"/>
    </location>
</feature>
<evidence type="ECO:0000313" key="3">
    <source>
        <dbReference type="Proteomes" id="UP000664203"/>
    </source>
</evidence>
<feature type="compositionally biased region" description="Acidic residues" evidence="1">
    <location>
        <begin position="693"/>
        <end position="705"/>
    </location>
</feature>
<feature type="region of interest" description="Disordered" evidence="1">
    <location>
        <begin position="918"/>
        <end position="959"/>
    </location>
</feature>
<sequence>MAPRPKTYGTRRSYAKATGGLVNGTTADESEPNVRRVDVMFERMTNGKEKDLGTARKEEQEIPSQEPGEDESASGTRVGQRAAPPRTPDVEDKSKPVSPAPGSLKRKRMSAQDMLPPDTSIKERDSRRKSTRRSVNRPATSENQNPINITSFESIPTDRISSLPAKADFRPNGFTEDHGQSPVVCDVDLKDTPSDLHNLAIWVVRSIRKYSDKSPISAVSEPRRKDHSPQHGQDIEMSDALDNVEGVRMTRGKEKKRLQQLKGKEPANELSGKVVPGLGKSLRPRDVAPTERQLRDDLNDELKRKLFGPSATINMSTNGIERIACGKLLFNTLVEMNDTANRNSAAVLKSALEERKDDAPFLSALKILASSSEIMAFINFLFSKDDAPRWEASNADESRPSTSLDTSGATTITETSDLTSRAGTSISDAEVLSKATTRNKAIDDKNPEKRKRSQEVIQALEAATTVLIQIQQGEAGTGYMTPYTSGNMIPNPTGHGHMITYGTTYGPPYPDHPTYGMAYGPPVGANPNNYASPYGNPVTPHPGSYASPYSNPVNQPPANYASPYANPVVPNQASGSGLVSSGDNQTNNCDAHETYHDDREAYASHKDVIGALTEANKVIDEAAGQDISNEEGYASKANREIDDHGVNNKKEETFKAYDEASGKIVGHEKGEVSNVVDLDETDVDDANKQDSNSVEDETSIDDDLTGNDMTTAKIDSQNVAPPAENHRLFTGERLGDFTSRENIDWLLTVGNGGKIPKRSKNARMGSPASSSSSQTDAKIQLEVDRIINEIMLCKDWRGYPGGTMKLQFYASAEGQRLAVELKSLMANTKPVVNTIIPQAESQARLRFYQQLESRAIREKRDREIAEGINRCYRAPVQMHQWGPPPVGFPVAGLPIPPPLPSSGPIEEPFVRRGNVMVAPPGGRNIEEEKKAETFGYPPMPGSRPGGSRRSQKRKRAARH</sequence>
<feature type="compositionally biased region" description="Polar residues" evidence="1">
    <location>
        <begin position="137"/>
        <end position="154"/>
    </location>
</feature>
<dbReference type="Proteomes" id="UP000664203">
    <property type="component" value="Unassembled WGS sequence"/>
</dbReference>
<name>A0A8H3FX68_9LECA</name>
<reference evidence="2" key="1">
    <citation type="submission" date="2021-03" db="EMBL/GenBank/DDBJ databases">
        <authorList>
            <person name="Tagirdzhanova G."/>
        </authorList>
    </citation>
    <scope>NUCLEOTIDE SEQUENCE</scope>
</reference>
<organism evidence="2 3">
    <name type="scientific">Alectoria fallacina</name>
    <dbReference type="NCBI Taxonomy" id="1903189"/>
    <lineage>
        <taxon>Eukaryota</taxon>
        <taxon>Fungi</taxon>
        <taxon>Dikarya</taxon>
        <taxon>Ascomycota</taxon>
        <taxon>Pezizomycotina</taxon>
        <taxon>Lecanoromycetes</taxon>
        <taxon>OSLEUM clade</taxon>
        <taxon>Lecanoromycetidae</taxon>
        <taxon>Lecanorales</taxon>
        <taxon>Lecanorineae</taxon>
        <taxon>Parmeliaceae</taxon>
        <taxon>Alectoria</taxon>
    </lineage>
</organism>
<gene>
    <name evidence="2" type="ORF">ALECFALPRED_004746</name>
</gene>
<proteinExistence type="predicted"/>
<feature type="region of interest" description="Disordered" evidence="1">
    <location>
        <begin position="756"/>
        <end position="777"/>
    </location>
</feature>
<feature type="compositionally biased region" description="Polar residues" evidence="1">
    <location>
        <begin position="569"/>
        <end position="589"/>
    </location>
</feature>
<feature type="region of interest" description="Disordered" evidence="1">
    <location>
        <begin position="391"/>
        <end position="424"/>
    </location>
</feature>
<keyword evidence="3" id="KW-1185">Reference proteome</keyword>
<protein>
    <submittedName>
        <fullName evidence="2">Uncharacterized protein</fullName>
    </submittedName>
</protein>